<keyword evidence="7 9" id="KW-0472">Membrane</keyword>
<dbReference type="AlphaFoldDB" id="A0A4D7AU53"/>
<evidence type="ECO:0000256" key="1">
    <source>
        <dbReference type="ARBA" id="ARBA00004651"/>
    </source>
</evidence>
<protein>
    <submittedName>
        <fullName evidence="10">Branched-chain amino acid ABC transporter permease</fullName>
    </submittedName>
</protein>
<proteinExistence type="inferred from homology"/>
<dbReference type="EMBL" id="CP039690">
    <property type="protein sequence ID" value="QCI63111.1"/>
    <property type="molecule type" value="Genomic_DNA"/>
</dbReference>
<evidence type="ECO:0000256" key="6">
    <source>
        <dbReference type="ARBA" id="ARBA00022989"/>
    </source>
</evidence>
<feature type="transmembrane region" description="Helical" evidence="9">
    <location>
        <begin position="193"/>
        <end position="217"/>
    </location>
</feature>
<dbReference type="GO" id="GO:0022857">
    <property type="term" value="F:transmembrane transporter activity"/>
    <property type="evidence" value="ECO:0007669"/>
    <property type="project" value="InterPro"/>
</dbReference>
<comment type="similarity">
    <text evidence="8">Belongs to the binding-protein-dependent transport system permease family. LivHM subfamily.</text>
</comment>
<evidence type="ECO:0000256" key="2">
    <source>
        <dbReference type="ARBA" id="ARBA00022448"/>
    </source>
</evidence>
<dbReference type="RefSeq" id="WP_136958573.1">
    <property type="nucleotide sequence ID" value="NZ_CP039690.1"/>
</dbReference>
<feature type="transmembrane region" description="Helical" evidence="9">
    <location>
        <begin position="91"/>
        <end position="117"/>
    </location>
</feature>
<dbReference type="OrthoDB" id="9807115at2"/>
<dbReference type="KEGG" id="pstg:E8M01_01985"/>
<dbReference type="Proteomes" id="UP000298781">
    <property type="component" value="Chromosome"/>
</dbReference>
<keyword evidence="6 9" id="KW-1133">Transmembrane helix</keyword>
<keyword evidence="2" id="KW-0813">Transport</keyword>
<dbReference type="PANTHER" id="PTHR11795">
    <property type="entry name" value="BRANCHED-CHAIN AMINO ACID TRANSPORT SYSTEM PERMEASE PROTEIN LIVH"/>
    <property type="match status" value="1"/>
</dbReference>
<comment type="subcellular location">
    <subcellularLocation>
        <location evidence="1">Cell membrane</location>
        <topology evidence="1">Multi-pass membrane protein</topology>
    </subcellularLocation>
</comment>
<dbReference type="GO" id="GO:0005886">
    <property type="term" value="C:plasma membrane"/>
    <property type="evidence" value="ECO:0007669"/>
    <property type="project" value="UniProtKB-SubCell"/>
</dbReference>
<dbReference type="Pfam" id="PF02653">
    <property type="entry name" value="BPD_transp_2"/>
    <property type="match status" value="1"/>
</dbReference>
<organism evidence="10 11">
    <name type="scientific">Phreatobacter stygius</name>
    <dbReference type="NCBI Taxonomy" id="1940610"/>
    <lineage>
        <taxon>Bacteria</taxon>
        <taxon>Pseudomonadati</taxon>
        <taxon>Pseudomonadota</taxon>
        <taxon>Alphaproteobacteria</taxon>
        <taxon>Hyphomicrobiales</taxon>
        <taxon>Phreatobacteraceae</taxon>
        <taxon>Phreatobacter</taxon>
    </lineage>
</organism>
<feature type="transmembrane region" description="Helical" evidence="9">
    <location>
        <begin position="137"/>
        <end position="161"/>
    </location>
</feature>
<evidence type="ECO:0000256" key="8">
    <source>
        <dbReference type="ARBA" id="ARBA00037998"/>
    </source>
</evidence>
<keyword evidence="4 9" id="KW-0812">Transmembrane</keyword>
<dbReference type="GO" id="GO:0006865">
    <property type="term" value="P:amino acid transport"/>
    <property type="evidence" value="ECO:0007669"/>
    <property type="project" value="UniProtKB-KW"/>
</dbReference>
<evidence type="ECO:0000256" key="7">
    <source>
        <dbReference type="ARBA" id="ARBA00023136"/>
    </source>
</evidence>
<feature type="transmembrane region" description="Helical" evidence="9">
    <location>
        <begin position="257"/>
        <end position="278"/>
    </location>
</feature>
<evidence type="ECO:0000313" key="10">
    <source>
        <dbReference type="EMBL" id="QCI63111.1"/>
    </source>
</evidence>
<keyword evidence="5" id="KW-0029">Amino-acid transport</keyword>
<feature type="transmembrane region" description="Helical" evidence="9">
    <location>
        <begin position="35"/>
        <end position="55"/>
    </location>
</feature>
<sequence length="292" mass="30246">MAQFLQQIVSGVSVGCVYALIALAFVLIYKATETVNFAVGEMMMIGAFLGFTFVSIYALPLWLAAIVAIAATAGLAAVLERVFLRPMVGEPAFAVLVVTIGLGLCIRSVALMVPAWSGETVRITTPLSGSVLRVGSIVISADHLAVVAATAAIVGGFFVFFRRTRAGLAMQAVSQSQLAATYMGVRTRSISTLVWAIAGAITAIAGLLLAPIAFIHVNMGLLGLKAVPAAIIGGFSSLPGAVVGGITLGICESLAGFYLPEGFSDIAGYILVLVVLALRPEGLFGEKIQKRV</sequence>
<accession>A0A4D7AU53</accession>
<dbReference type="CDD" id="cd06582">
    <property type="entry name" value="TM_PBP1_LivH_like"/>
    <property type="match status" value="1"/>
</dbReference>
<dbReference type="InterPro" id="IPR001851">
    <property type="entry name" value="ABC_transp_permease"/>
</dbReference>
<feature type="transmembrane region" description="Helical" evidence="9">
    <location>
        <begin position="229"/>
        <end position="250"/>
    </location>
</feature>
<gene>
    <name evidence="10" type="ORF">E8M01_01985</name>
</gene>
<dbReference type="PANTHER" id="PTHR11795:SF451">
    <property type="entry name" value="ABC TRANSPORTER PERMEASE PROTEIN"/>
    <property type="match status" value="1"/>
</dbReference>
<reference evidence="10 11" key="1">
    <citation type="submission" date="2019-04" db="EMBL/GenBank/DDBJ databases">
        <title>Phreatobacter aquaticus sp. nov.</title>
        <authorList>
            <person name="Choi A."/>
        </authorList>
    </citation>
    <scope>NUCLEOTIDE SEQUENCE [LARGE SCALE GENOMIC DNA]</scope>
    <source>
        <strain evidence="10 11">KCTC 52518</strain>
    </source>
</reference>
<keyword evidence="3" id="KW-1003">Cell membrane</keyword>
<dbReference type="InterPro" id="IPR052157">
    <property type="entry name" value="BCAA_transport_permease"/>
</dbReference>
<evidence type="ECO:0000313" key="11">
    <source>
        <dbReference type="Proteomes" id="UP000298781"/>
    </source>
</evidence>
<evidence type="ECO:0000256" key="9">
    <source>
        <dbReference type="SAM" id="Phobius"/>
    </source>
</evidence>
<feature type="transmembrane region" description="Helical" evidence="9">
    <location>
        <begin position="6"/>
        <end position="28"/>
    </location>
</feature>
<feature type="transmembrane region" description="Helical" evidence="9">
    <location>
        <begin position="61"/>
        <end position="79"/>
    </location>
</feature>
<evidence type="ECO:0000256" key="4">
    <source>
        <dbReference type="ARBA" id="ARBA00022692"/>
    </source>
</evidence>
<evidence type="ECO:0000256" key="3">
    <source>
        <dbReference type="ARBA" id="ARBA00022475"/>
    </source>
</evidence>
<evidence type="ECO:0000256" key="5">
    <source>
        <dbReference type="ARBA" id="ARBA00022970"/>
    </source>
</evidence>
<keyword evidence="11" id="KW-1185">Reference proteome</keyword>
<name>A0A4D7AU53_9HYPH</name>